<keyword evidence="1" id="KW-0175">Coiled coil</keyword>
<accession>A0A0C2JWD0</accession>
<evidence type="ECO:0000256" key="2">
    <source>
        <dbReference type="SAM" id="MobiDB-lite"/>
    </source>
</evidence>
<name>A0A0C2JWD0_THEKT</name>
<evidence type="ECO:0000313" key="3">
    <source>
        <dbReference type="EMBL" id="KII73753.1"/>
    </source>
</evidence>
<evidence type="ECO:0000313" key="4">
    <source>
        <dbReference type="Proteomes" id="UP000031668"/>
    </source>
</evidence>
<feature type="coiled-coil region" evidence="1">
    <location>
        <begin position="78"/>
        <end position="126"/>
    </location>
</feature>
<proteinExistence type="predicted"/>
<feature type="region of interest" description="Disordered" evidence="2">
    <location>
        <begin position="1"/>
        <end position="34"/>
    </location>
</feature>
<dbReference type="AlphaFoldDB" id="A0A0C2JWD0"/>
<organism evidence="3 4">
    <name type="scientific">Thelohanellus kitauei</name>
    <name type="common">Myxosporean</name>
    <dbReference type="NCBI Taxonomy" id="669202"/>
    <lineage>
        <taxon>Eukaryota</taxon>
        <taxon>Metazoa</taxon>
        <taxon>Cnidaria</taxon>
        <taxon>Myxozoa</taxon>
        <taxon>Myxosporea</taxon>
        <taxon>Bivalvulida</taxon>
        <taxon>Platysporina</taxon>
        <taxon>Myxobolidae</taxon>
        <taxon>Thelohanellus</taxon>
    </lineage>
</organism>
<gene>
    <name evidence="3" type="ORF">RF11_09658</name>
</gene>
<evidence type="ECO:0000256" key="1">
    <source>
        <dbReference type="SAM" id="Coils"/>
    </source>
</evidence>
<comment type="caution">
    <text evidence="3">The sequence shown here is derived from an EMBL/GenBank/DDBJ whole genome shotgun (WGS) entry which is preliminary data.</text>
</comment>
<sequence length="141" mass="15908">MSETDQGEVGSGDAAAKKRQARRARAKDRKPTGVVILPPAMSEEEPEELRLARENAMANESVGVEAAAAIDPFNNFTIEEALRRIGEFECAIEEWQIEYNKLADELNKSRSETEKLTNEVKSLKRENEYLMSILKKKNLKP</sequence>
<feature type="compositionally biased region" description="Basic residues" evidence="2">
    <location>
        <begin position="17"/>
        <end position="28"/>
    </location>
</feature>
<keyword evidence="4" id="KW-1185">Reference proteome</keyword>
<dbReference type="EMBL" id="JWZT01000690">
    <property type="protein sequence ID" value="KII73753.1"/>
    <property type="molecule type" value="Genomic_DNA"/>
</dbReference>
<dbReference type="Proteomes" id="UP000031668">
    <property type="component" value="Unassembled WGS sequence"/>
</dbReference>
<reference evidence="3 4" key="1">
    <citation type="journal article" date="2014" name="Genome Biol. Evol.">
        <title>The genome of the myxosporean Thelohanellus kitauei shows adaptations to nutrient acquisition within its fish host.</title>
        <authorList>
            <person name="Yang Y."/>
            <person name="Xiong J."/>
            <person name="Zhou Z."/>
            <person name="Huo F."/>
            <person name="Miao W."/>
            <person name="Ran C."/>
            <person name="Liu Y."/>
            <person name="Zhang J."/>
            <person name="Feng J."/>
            <person name="Wang M."/>
            <person name="Wang M."/>
            <person name="Wang L."/>
            <person name="Yao B."/>
        </authorList>
    </citation>
    <scope>NUCLEOTIDE SEQUENCE [LARGE SCALE GENOMIC DNA]</scope>
    <source>
        <strain evidence="3">Wuqing</strain>
    </source>
</reference>
<protein>
    <submittedName>
        <fullName evidence="3">Uncharacterized protein</fullName>
    </submittedName>
</protein>